<evidence type="ECO:0000256" key="1">
    <source>
        <dbReference type="SAM" id="MobiDB-lite"/>
    </source>
</evidence>
<feature type="region of interest" description="Disordered" evidence="1">
    <location>
        <begin position="79"/>
        <end position="109"/>
    </location>
</feature>
<feature type="region of interest" description="Disordered" evidence="1">
    <location>
        <begin position="1"/>
        <end position="25"/>
    </location>
</feature>
<sequence length="169" mass="18587">MDKTVSHVSDPGDCISLPSSPSSELSLSRLHGARVRNRLDNTSLSSSMQNLSDTLVRSQSEGEYIQTNRLQHVVNTRISRNNNSSSNDSFKYSNANDKKSMKTVGSSLKSSGKWTSCSSVTTTTNLKQLKLTDMFPVNKTVKSATSCNNSLSTSNYVLQSVNRIFCTYK</sequence>
<name>A0AA85IZH5_TRIRE</name>
<proteinExistence type="predicted"/>
<evidence type="ECO:0000313" key="3">
    <source>
        <dbReference type="WBParaSite" id="TREG1_115690.1"/>
    </source>
</evidence>
<accession>A0AA85IZH5</accession>
<evidence type="ECO:0000313" key="2">
    <source>
        <dbReference type="Proteomes" id="UP000050795"/>
    </source>
</evidence>
<feature type="compositionally biased region" description="Low complexity" evidence="1">
    <location>
        <begin position="16"/>
        <end position="25"/>
    </location>
</feature>
<organism evidence="2 3">
    <name type="scientific">Trichobilharzia regenti</name>
    <name type="common">Nasal bird schistosome</name>
    <dbReference type="NCBI Taxonomy" id="157069"/>
    <lineage>
        <taxon>Eukaryota</taxon>
        <taxon>Metazoa</taxon>
        <taxon>Spiralia</taxon>
        <taxon>Lophotrochozoa</taxon>
        <taxon>Platyhelminthes</taxon>
        <taxon>Trematoda</taxon>
        <taxon>Digenea</taxon>
        <taxon>Strigeidida</taxon>
        <taxon>Schistosomatoidea</taxon>
        <taxon>Schistosomatidae</taxon>
        <taxon>Trichobilharzia</taxon>
    </lineage>
</organism>
<dbReference type="AlphaFoldDB" id="A0AA85IZH5"/>
<reference evidence="2" key="1">
    <citation type="submission" date="2022-06" db="EMBL/GenBank/DDBJ databases">
        <authorList>
            <person name="Berger JAMES D."/>
            <person name="Berger JAMES D."/>
        </authorList>
    </citation>
    <scope>NUCLEOTIDE SEQUENCE [LARGE SCALE GENOMIC DNA]</scope>
</reference>
<keyword evidence="2" id="KW-1185">Reference proteome</keyword>
<dbReference type="WBParaSite" id="TREG1_115690.1">
    <property type="protein sequence ID" value="TREG1_115690.1"/>
    <property type="gene ID" value="TREG1_115690"/>
</dbReference>
<feature type="compositionally biased region" description="Low complexity" evidence="1">
    <location>
        <begin position="79"/>
        <end position="94"/>
    </location>
</feature>
<reference evidence="3" key="2">
    <citation type="submission" date="2023-11" db="UniProtKB">
        <authorList>
            <consortium name="WormBaseParasite"/>
        </authorList>
    </citation>
    <scope>IDENTIFICATION</scope>
</reference>
<dbReference type="Proteomes" id="UP000050795">
    <property type="component" value="Unassembled WGS sequence"/>
</dbReference>
<protein>
    <submittedName>
        <fullName evidence="3">Uncharacterized protein</fullName>
    </submittedName>
</protein>